<organism evidence="2 3">
    <name type="scientific">Smittium culicis</name>
    <dbReference type="NCBI Taxonomy" id="133412"/>
    <lineage>
        <taxon>Eukaryota</taxon>
        <taxon>Fungi</taxon>
        <taxon>Fungi incertae sedis</taxon>
        <taxon>Zoopagomycota</taxon>
        <taxon>Kickxellomycotina</taxon>
        <taxon>Harpellomycetes</taxon>
        <taxon>Harpellales</taxon>
        <taxon>Legeriomycetaceae</taxon>
        <taxon>Smittium</taxon>
    </lineage>
</organism>
<dbReference type="EMBL" id="LSSM01007735">
    <property type="protein sequence ID" value="OMJ07089.1"/>
    <property type="molecule type" value="Genomic_DNA"/>
</dbReference>
<reference evidence="3" key="1">
    <citation type="submission" date="2017-01" db="EMBL/GenBank/DDBJ databases">
        <authorList>
            <person name="Wang Y."/>
            <person name="White M."/>
            <person name="Kvist S."/>
            <person name="Moncalvo J.-M."/>
        </authorList>
    </citation>
    <scope>NUCLEOTIDE SEQUENCE [LARGE SCALE GENOMIC DNA]</scope>
    <source>
        <strain evidence="3">ID-206-W2</strain>
    </source>
</reference>
<proteinExistence type="predicted"/>
<evidence type="ECO:0000256" key="1">
    <source>
        <dbReference type="SAM" id="Phobius"/>
    </source>
</evidence>
<keyword evidence="1" id="KW-1133">Transmembrane helix</keyword>
<gene>
    <name evidence="2" type="ORF">AYI69_g11565</name>
</gene>
<dbReference type="AlphaFoldDB" id="A0A1R1WXJ2"/>
<evidence type="ECO:0000313" key="3">
    <source>
        <dbReference type="Proteomes" id="UP000187429"/>
    </source>
</evidence>
<comment type="caution">
    <text evidence="2">The sequence shown here is derived from an EMBL/GenBank/DDBJ whole genome shotgun (WGS) entry which is preliminary data.</text>
</comment>
<accession>A0A1R1WXJ2</accession>
<keyword evidence="1" id="KW-0472">Membrane</keyword>
<sequence length="107" mass="11699">MMISSIPGSNKHYNVSKAGKQYSNKEIVGKQLNWVPRKTAGIPDYFNSKNAAHSSLNPASNNNSHFNPDSGSSFIATGDIKYTSRSLYIILNVIFSSLGVGFAAFYF</sequence>
<feature type="transmembrane region" description="Helical" evidence="1">
    <location>
        <begin position="87"/>
        <end position="106"/>
    </location>
</feature>
<keyword evidence="1" id="KW-0812">Transmembrane</keyword>
<keyword evidence="3" id="KW-1185">Reference proteome</keyword>
<evidence type="ECO:0000313" key="2">
    <source>
        <dbReference type="EMBL" id="OMJ07089.1"/>
    </source>
</evidence>
<name>A0A1R1WXJ2_9FUNG</name>
<dbReference type="Proteomes" id="UP000187429">
    <property type="component" value="Unassembled WGS sequence"/>
</dbReference>
<protein>
    <submittedName>
        <fullName evidence="2">Uncharacterized protein</fullName>
    </submittedName>
</protein>